<sequence length="206" mass="24749">MIVWTNQPYVVYQKLMHTGSVSCDPQKSDNLNSTILESNRIFQRAYAWMIEQLRAKVGPASAGVTYPIWAWYRQNFIHRRPDLRERHDYADQVCIELGIPEEDILLSDFSAWHFLLNDWYNNDATNEKEWEEKERWFDNLPAEKQKIVTAQSWQRIFDITPQKDNWTMNGKYVQACFWLLQKEQVRRVWRLRKGHRVKELAVSEVI</sequence>
<protein>
    <recommendedName>
        <fullName evidence="2">DUF3841 domain-containing protein</fullName>
    </recommendedName>
</protein>
<dbReference type="EMBL" id="LT634362">
    <property type="protein sequence ID" value="SFZ87335.1"/>
    <property type="molecule type" value="Genomic_DNA"/>
</dbReference>
<proteinExistence type="predicted"/>
<evidence type="ECO:0000313" key="1">
    <source>
        <dbReference type="EMBL" id="SFZ87335.1"/>
    </source>
</evidence>
<gene>
    <name evidence="1" type="ORF">LREN565_0448</name>
</gene>
<dbReference type="Pfam" id="PF12952">
    <property type="entry name" value="DUF3841"/>
    <property type="match status" value="1"/>
</dbReference>
<name>A0A1K2I6F9_9LACO</name>
<evidence type="ECO:0008006" key="2">
    <source>
        <dbReference type="Google" id="ProtNLM"/>
    </source>
</evidence>
<organism evidence="1">
    <name type="scientific">Loigolactobacillus rennini</name>
    <dbReference type="NCBI Taxonomy" id="238013"/>
    <lineage>
        <taxon>Bacteria</taxon>
        <taxon>Bacillati</taxon>
        <taxon>Bacillota</taxon>
        <taxon>Bacilli</taxon>
        <taxon>Lactobacillales</taxon>
        <taxon>Lactobacillaceae</taxon>
        <taxon>Loigolactobacillus</taxon>
    </lineage>
</organism>
<reference evidence="1" key="1">
    <citation type="submission" date="2016-11" db="EMBL/GenBank/DDBJ databases">
        <authorList>
            <person name="Jaros S."/>
            <person name="Januszkiewicz K."/>
            <person name="Wedrychowicz H."/>
        </authorList>
    </citation>
    <scope>NUCLEOTIDE SEQUENCE</scope>
    <source>
        <strain evidence="1">ACA-DC 565</strain>
    </source>
</reference>
<dbReference type="AlphaFoldDB" id="A0A1K2I6F9"/>
<dbReference type="InterPro" id="IPR024211">
    <property type="entry name" value="DUF3841"/>
</dbReference>
<accession>A0A1K2I6F9</accession>